<evidence type="ECO:0000256" key="3">
    <source>
        <dbReference type="ARBA" id="ARBA00022741"/>
    </source>
</evidence>
<keyword evidence="3" id="KW-0547">Nucleotide-binding</keyword>
<dbReference type="EMBL" id="JANCLU010000016">
    <property type="protein sequence ID" value="MCP8939968.1"/>
    <property type="molecule type" value="Genomic_DNA"/>
</dbReference>
<dbReference type="InterPro" id="IPR042099">
    <property type="entry name" value="ANL_N_sf"/>
</dbReference>
<dbReference type="Pfam" id="PF00501">
    <property type="entry name" value="AMP-binding"/>
    <property type="match status" value="1"/>
</dbReference>
<dbReference type="PANTHER" id="PTHR43107:SF15">
    <property type="entry name" value="FATTY ACID TRANSPORT PROTEIN 3, ISOFORM A"/>
    <property type="match status" value="1"/>
</dbReference>
<comment type="caution">
    <text evidence="7">The sequence shown here is derived from an EMBL/GenBank/DDBJ whole genome shotgun (WGS) entry which is preliminary data.</text>
</comment>
<evidence type="ECO:0000259" key="5">
    <source>
        <dbReference type="Pfam" id="PF00501"/>
    </source>
</evidence>
<reference evidence="7 8" key="1">
    <citation type="submission" date="2022-07" db="EMBL/GenBank/DDBJ databases">
        <authorList>
            <person name="Li W.-J."/>
            <person name="Deng Q.-Q."/>
        </authorList>
    </citation>
    <scope>NUCLEOTIDE SEQUENCE [LARGE SCALE GENOMIC DNA]</scope>
    <source>
        <strain evidence="7 8">SYSU M60028</strain>
    </source>
</reference>
<evidence type="ECO:0000259" key="6">
    <source>
        <dbReference type="Pfam" id="PF13193"/>
    </source>
</evidence>
<dbReference type="Gene3D" id="3.30.300.30">
    <property type="match status" value="1"/>
</dbReference>
<sequence length="557" mass="61849">MIVTYPHFEPHFPRDEWVLPRILEHQARVRPDRPALSWTDEGTPLSYAELNAEVNRYAHGLAAAGVKKGDKVVLYLPNSLEFVLLWYALTKIGAVEVPVGEIQKGAFLAHQLKLSEARTMITTPDLVARVAEVEADVPALEQCFILGAPDCARPQGLSRVAMRRVEELRTANDANPGVVVTPEDIAAVLYTSGTTGMSKGVLMTHSHFYFFAEEDVQMTGLTEDDVYMTGFPFFHGNAQFLTIYPCLLVGAHCVLYKKFSASDYFGRAARSGATVANLLGATMAFILASPPSEYDRKHRLRTIYAAPLSVDLAGKFTKRFGPIEFVDGFGQTEISNIFQTPRGVYRPPGASGVLMDQWFEVKLADPDTDEPVPEGQVGELMIRPKVPGIITVGYLGMPEKTVEAWKNLWFHTGDAMRRDETGWYYFVDRVKDALRRRGENISSFEVESVVRQFPSVAECAVIGVDADEAGGENEVMACIVLKQGQTIDFPALIAFCDERMGAHMVPRYLEVMDALPQTPSEKVKKKELRARGVTANTWDRQAHGVRLQSEIKAARRA</sequence>
<feature type="domain" description="AMP-dependent synthetase/ligase" evidence="5">
    <location>
        <begin position="23"/>
        <end position="383"/>
    </location>
</feature>
<dbReference type="InterPro" id="IPR000873">
    <property type="entry name" value="AMP-dep_synth/lig_dom"/>
</dbReference>
<dbReference type="SUPFAM" id="SSF56801">
    <property type="entry name" value="Acetyl-CoA synthetase-like"/>
    <property type="match status" value="1"/>
</dbReference>
<dbReference type="InterPro" id="IPR025110">
    <property type="entry name" value="AMP-bd_C"/>
</dbReference>
<keyword evidence="8" id="KW-1185">Reference proteome</keyword>
<evidence type="ECO:0000256" key="4">
    <source>
        <dbReference type="ARBA" id="ARBA00022840"/>
    </source>
</evidence>
<dbReference type="Proteomes" id="UP001205890">
    <property type="component" value="Unassembled WGS sequence"/>
</dbReference>
<dbReference type="Pfam" id="PF13193">
    <property type="entry name" value="AMP-binding_C"/>
    <property type="match status" value="1"/>
</dbReference>
<name>A0ABT1LGE0_9HYPH</name>
<dbReference type="PROSITE" id="PS00455">
    <property type="entry name" value="AMP_BINDING"/>
    <property type="match status" value="1"/>
</dbReference>
<feature type="domain" description="AMP-binding enzyme C-terminal" evidence="6">
    <location>
        <begin position="445"/>
        <end position="522"/>
    </location>
</feature>
<gene>
    <name evidence="7" type="ORF">NK718_15690</name>
</gene>
<evidence type="ECO:0000313" key="7">
    <source>
        <dbReference type="EMBL" id="MCP8939968.1"/>
    </source>
</evidence>
<dbReference type="PANTHER" id="PTHR43107">
    <property type="entry name" value="LONG-CHAIN FATTY ACID TRANSPORT PROTEIN"/>
    <property type="match status" value="1"/>
</dbReference>
<dbReference type="Gene3D" id="3.40.50.12780">
    <property type="entry name" value="N-terminal domain of ligase-like"/>
    <property type="match status" value="1"/>
</dbReference>
<organism evidence="7 8">
    <name type="scientific">Alsobacter ponti</name>
    <dbReference type="NCBI Taxonomy" id="2962936"/>
    <lineage>
        <taxon>Bacteria</taxon>
        <taxon>Pseudomonadati</taxon>
        <taxon>Pseudomonadota</taxon>
        <taxon>Alphaproteobacteria</taxon>
        <taxon>Hyphomicrobiales</taxon>
        <taxon>Alsobacteraceae</taxon>
        <taxon>Alsobacter</taxon>
    </lineage>
</organism>
<evidence type="ECO:0000256" key="2">
    <source>
        <dbReference type="ARBA" id="ARBA00022598"/>
    </source>
</evidence>
<keyword evidence="2" id="KW-0436">Ligase</keyword>
<dbReference type="RefSeq" id="WP_254744171.1">
    <property type="nucleotide sequence ID" value="NZ_JANCLU010000016.1"/>
</dbReference>
<evidence type="ECO:0000256" key="1">
    <source>
        <dbReference type="ARBA" id="ARBA00006432"/>
    </source>
</evidence>
<keyword evidence="4" id="KW-0067">ATP-binding</keyword>
<dbReference type="InterPro" id="IPR020845">
    <property type="entry name" value="AMP-binding_CS"/>
</dbReference>
<proteinExistence type="inferred from homology"/>
<evidence type="ECO:0000313" key="8">
    <source>
        <dbReference type="Proteomes" id="UP001205890"/>
    </source>
</evidence>
<protein>
    <submittedName>
        <fullName evidence="7">AMP-binding protein</fullName>
    </submittedName>
</protein>
<comment type="similarity">
    <text evidence="1">Belongs to the ATP-dependent AMP-binding enzyme family.</text>
</comment>
<dbReference type="InterPro" id="IPR045851">
    <property type="entry name" value="AMP-bd_C_sf"/>
</dbReference>
<accession>A0ABT1LGE0</accession>